<feature type="signal peptide" evidence="1">
    <location>
        <begin position="1"/>
        <end position="23"/>
    </location>
</feature>
<evidence type="ECO:0000313" key="2">
    <source>
        <dbReference type="EMBL" id="WDE05410.1"/>
    </source>
</evidence>
<gene>
    <name evidence="2" type="ORF">SG34_000205</name>
</gene>
<dbReference type="AlphaFoldDB" id="A0AAE9Z2G6"/>
<evidence type="ECO:0000313" key="3">
    <source>
        <dbReference type="Proteomes" id="UP000032352"/>
    </source>
</evidence>
<evidence type="ECO:0000256" key="1">
    <source>
        <dbReference type="SAM" id="SignalP"/>
    </source>
</evidence>
<reference evidence="2 3" key="1">
    <citation type="journal article" date="2015" name="Genome Announc.">
        <title>Draft Genome Sequences of Marine Isolates of Thalassomonas viridans and Thalassomonas actiniarum.</title>
        <authorList>
            <person name="Olonade I."/>
            <person name="van Zyl L.J."/>
            <person name="Trindade M."/>
        </authorList>
    </citation>
    <scope>NUCLEOTIDE SEQUENCE [LARGE SCALE GENOMIC DNA]</scope>
    <source>
        <strain evidence="2 3">XOM25</strain>
    </source>
</reference>
<keyword evidence="1" id="KW-0732">Signal</keyword>
<dbReference type="KEGG" id="tvd:SG34_000205"/>
<keyword evidence="3" id="KW-1185">Reference proteome</keyword>
<feature type="chain" id="PRO_5042054925" evidence="1">
    <location>
        <begin position="24"/>
        <end position="202"/>
    </location>
</feature>
<organism evidence="2 3">
    <name type="scientific">Thalassomonas viridans</name>
    <dbReference type="NCBI Taxonomy" id="137584"/>
    <lineage>
        <taxon>Bacteria</taxon>
        <taxon>Pseudomonadati</taxon>
        <taxon>Pseudomonadota</taxon>
        <taxon>Gammaproteobacteria</taxon>
        <taxon>Alteromonadales</taxon>
        <taxon>Colwelliaceae</taxon>
        <taxon>Thalassomonas</taxon>
    </lineage>
</organism>
<name>A0AAE9Z2G6_9GAMM</name>
<accession>A0AAE9Z2G6</accession>
<dbReference type="RefSeq" id="WP_053046441.1">
    <property type="nucleotide sequence ID" value="NZ_CP059733.1"/>
</dbReference>
<dbReference type="Proteomes" id="UP000032352">
    <property type="component" value="Chromosome"/>
</dbReference>
<protein>
    <submittedName>
        <fullName evidence="2">Uncharacterized protein</fullName>
    </submittedName>
</protein>
<proteinExistence type="predicted"/>
<dbReference type="EMBL" id="CP059733">
    <property type="protein sequence ID" value="WDE05410.1"/>
    <property type="molecule type" value="Genomic_DNA"/>
</dbReference>
<reference evidence="2 3" key="2">
    <citation type="journal article" date="2022" name="Mar. Drugs">
        <title>Bioassay-Guided Fractionation Leads to the Detection of Cholic Acid Generated by the Rare Thalassomonas sp.</title>
        <authorList>
            <person name="Pheiffer F."/>
            <person name="Schneider Y.K."/>
            <person name="Hansen E.H."/>
            <person name="Andersen J.H."/>
            <person name="Isaksson J."/>
            <person name="Busche T."/>
            <person name="R C."/>
            <person name="Kalinowski J."/>
            <person name="Zyl L.V."/>
            <person name="Trindade M."/>
        </authorList>
    </citation>
    <scope>NUCLEOTIDE SEQUENCE [LARGE SCALE GENOMIC DNA]</scope>
    <source>
        <strain evidence="2 3">XOM25</strain>
    </source>
</reference>
<sequence length="202" mass="21861">MKKIAKTLAGLALVWLLPFGLMANEVAADAGFVEAPDYAELALKNCGCEEAHPICDDVPLAQAVAAEPADTDKYIDPIFVDGVLYRLSKGDFAPIYTEREFECEDGPYVLKTLVGYGVTVPVEGDIGQELIFDINGRSTGKNMNLSVSCGSFNGRDYGDKYNITRQMTTNGTCTSLEVKLLYFTGGLPPQSIELTVLIADPF</sequence>